<sequence length="448" mass="52830">MESLDRINSKLFATVNGLVPIQELRSLRNYFNKLNYWEAAGYIESSGMELIHFYFKRDDPLACFCYYRDLVFIDIPIFTREALESFQILDLIKFEEGRMENCLSRGDFKTLFYIVDKRIALLAYEKLFNHIPDQDKYETFWFVYSRCGLGLDDFPEEYIRKIMAYRNGPLDLPGDDEYVTIYRGQGEAASPPAQIEHSWTLDINTAIRYAVQSTGEGQVYKALIRKRDAAAYIKRKNEKEIVVFPSLLKDVVPVTLLSLADLKPDLRLDIMDRYDYYEKQLKTEYFYRPEGIHGIMHTRRVLLLNLIISCLQGYQERFINILCTAALYHDIGRINDNFDPQHGIESYRKARQLGLINLEQPDHAILKYIIENHCISDKLAREHLDKYNLNDRGESKFLFDTFKDADGLDRVRINDLDIRQLRTDYGRKLLLVARQLHNDFDLFFRQKE</sequence>
<proteinExistence type="predicted"/>
<evidence type="ECO:0000313" key="2">
    <source>
        <dbReference type="EMBL" id="KUG03456.1"/>
    </source>
</evidence>
<name>A0A0W8E470_9ZZZZ</name>
<dbReference type="SUPFAM" id="SSF109604">
    <property type="entry name" value="HD-domain/PDEase-like"/>
    <property type="match status" value="1"/>
</dbReference>
<dbReference type="InterPro" id="IPR003607">
    <property type="entry name" value="HD/PDEase_dom"/>
</dbReference>
<dbReference type="Pfam" id="PF01966">
    <property type="entry name" value="HD"/>
    <property type="match status" value="1"/>
</dbReference>
<comment type="caution">
    <text evidence="2">The sequence shown here is derived from an EMBL/GenBank/DDBJ whole genome shotgun (WGS) entry which is preliminary data.</text>
</comment>
<dbReference type="CDD" id="cd00077">
    <property type="entry name" value="HDc"/>
    <property type="match status" value="1"/>
</dbReference>
<dbReference type="EMBL" id="LNQE01001880">
    <property type="protein sequence ID" value="KUG03456.1"/>
    <property type="molecule type" value="Genomic_DNA"/>
</dbReference>
<gene>
    <name evidence="2" type="ORF">ASZ90_019139</name>
</gene>
<accession>A0A0W8E470</accession>
<reference evidence="2" key="1">
    <citation type="journal article" date="2015" name="Proc. Natl. Acad. Sci. U.S.A.">
        <title>Networks of energetic and metabolic interactions define dynamics in microbial communities.</title>
        <authorList>
            <person name="Embree M."/>
            <person name="Liu J.K."/>
            <person name="Al-Bassam M.M."/>
            <person name="Zengler K."/>
        </authorList>
    </citation>
    <scope>NUCLEOTIDE SEQUENCE</scope>
</reference>
<organism evidence="2">
    <name type="scientific">hydrocarbon metagenome</name>
    <dbReference type="NCBI Taxonomy" id="938273"/>
    <lineage>
        <taxon>unclassified sequences</taxon>
        <taxon>metagenomes</taxon>
        <taxon>ecological metagenomes</taxon>
    </lineage>
</organism>
<dbReference type="AlphaFoldDB" id="A0A0W8E470"/>
<feature type="domain" description="HD" evidence="1">
    <location>
        <begin position="296"/>
        <end position="378"/>
    </location>
</feature>
<dbReference type="InterPro" id="IPR006674">
    <property type="entry name" value="HD_domain"/>
</dbReference>
<dbReference type="Gene3D" id="1.10.3210.10">
    <property type="entry name" value="Hypothetical protein af1432"/>
    <property type="match status" value="1"/>
</dbReference>
<evidence type="ECO:0000259" key="1">
    <source>
        <dbReference type="Pfam" id="PF01966"/>
    </source>
</evidence>
<protein>
    <recommendedName>
        <fullName evidence="1">HD domain-containing protein</fullName>
    </recommendedName>
</protein>